<proteinExistence type="predicted"/>
<evidence type="ECO:0000313" key="1">
    <source>
        <dbReference type="EMBL" id="PZR05974.1"/>
    </source>
</evidence>
<protein>
    <submittedName>
        <fullName evidence="1">Uncharacterized protein</fullName>
    </submittedName>
</protein>
<dbReference type="AlphaFoldDB" id="A0A2W5URX5"/>
<evidence type="ECO:0000313" key="2">
    <source>
        <dbReference type="Proteomes" id="UP000249061"/>
    </source>
</evidence>
<comment type="caution">
    <text evidence="1">The sequence shown here is derived from an EMBL/GenBank/DDBJ whole genome shotgun (WGS) entry which is preliminary data.</text>
</comment>
<dbReference type="EMBL" id="QFQP01000041">
    <property type="protein sequence ID" value="PZR05974.1"/>
    <property type="molecule type" value="Genomic_DNA"/>
</dbReference>
<accession>A0A2W5URX5</accession>
<reference evidence="1 2" key="1">
    <citation type="submission" date="2017-08" db="EMBL/GenBank/DDBJ databases">
        <title>Infants hospitalized years apart are colonized by the same room-sourced microbial strains.</title>
        <authorList>
            <person name="Brooks B."/>
            <person name="Olm M.R."/>
            <person name="Firek B.A."/>
            <person name="Baker R."/>
            <person name="Thomas B.C."/>
            <person name="Morowitz M.J."/>
            <person name="Banfield J.F."/>
        </authorList>
    </citation>
    <scope>NUCLEOTIDE SEQUENCE [LARGE SCALE GENOMIC DNA]</scope>
    <source>
        <strain evidence="1">S2_003_000_R2_14</strain>
    </source>
</reference>
<name>A0A2W5URX5_9BACT</name>
<dbReference type="Proteomes" id="UP000249061">
    <property type="component" value="Unassembled WGS sequence"/>
</dbReference>
<organism evidence="1 2">
    <name type="scientific">Archangium gephyra</name>
    <dbReference type="NCBI Taxonomy" id="48"/>
    <lineage>
        <taxon>Bacteria</taxon>
        <taxon>Pseudomonadati</taxon>
        <taxon>Myxococcota</taxon>
        <taxon>Myxococcia</taxon>
        <taxon>Myxococcales</taxon>
        <taxon>Cystobacterineae</taxon>
        <taxon>Archangiaceae</taxon>
        <taxon>Archangium</taxon>
    </lineage>
</organism>
<gene>
    <name evidence="1" type="ORF">DI536_31430</name>
</gene>
<sequence>MTLGAVALAADPEVPVQADVVFASTAAGTVEPTLIRMRDAMASKVKYQTLRKVESKTLTLVKDRPQNIALPNKKSAEVVLQKVEANVATVKVKVPPTEAVYQLAREKVLYVQGGEHDGGQLWLLLSQPK</sequence>